<protein>
    <recommendedName>
        <fullName evidence="4">RecT-like ssDNA binding protein</fullName>
    </recommendedName>
</protein>
<dbReference type="Pfam" id="PF03837">
    <property type="entry name" value="RecT"/>
    <property type="match status" value="1"/>
</dbReference>
<reference evidence="2 3" key="1">
    <citation type="submission" date="2023-08" db="EMBL/GenBank/DDBJ databases">
        <authorList>
            <person name="Beyer A.R."/>
            <person name="Cuttino I."/>
            <person name="Clifton D.R."/>
            <person name="Poitier J.S."/>
            <person name="White J."/>
            <person name="Ko C."/>
            <person name="Russell D.A."/>
            <person name="Jacobs-Sera D."/>
            <person name="Hatfull G.F."/>
        </authorList>
    </citation>
    <scope>NUCLEOTIDE SEQUENCE [LARGE SCALE GENOMIC DNA]</scope>
</reference>
<dbReference type="NCBIfam" id="TIGR00616">
    <property type="entry name" value="rect"/>
    <property type="match status" value="1"/>
</dbReference>
<sequence>MANDRNLAQRATTSRAAARQGQSPAELIRAMAPEFQRAMPRGAEAQQLVRDALTVLKQSPRLAEVNPQSLLGALMTCAQLGLRPGIGALGHAYIIPFKGQAQFLLGYQGMIELANRSGEISNITARIVYSKDEFRISYGLEDTLIHNPVMDGTRGEVRGYYAVFKRPNGGYGFVYSTKAEIEEHRDKFALQRDRNGNIKGPWVDHFDAMALKTVVRELFKWMPRSTQIDSAIIADNSVRTDVNAEADLNEVSEPVWEGEVVDDGEAPQIDPEGEALS</sequence>
<organism evidence="2 3">
    <name type="scientific">Arthrobacter phage Altadena</name>
    <dbReference type="NCBI Taxonomy" id="3059064"/>
    <lineage>
        <taxon>Viruses</taxon>
        <taxon>Duplodnaviria</taxon>
        <taxon>Heunggongvirae</taxon>
        <taxon>Uroviricota</taxon>
        <taxon>Caudoviricetes</taxon>
        <taxon>Berryhillviridae</taxon>
        <taxon>Altadenavirus</taxon>
        <taxon>Altadenavirus altadena</taxon>
    </lineage>
</organism>
<proteinExistence type="predicted"/>
<evidence type="ECO:0000313" key="3">
    <source>
        <dbReference type="Proteomes" id="UP001304441"/>
    </source>
</evidence>
<evidence type="ECO:0008006" key="4">
    <source>
        <dbReference type="Google" id="ProtNLM"/>
    </source>
</evidence>
<dbReference type="GO" id="GO:0006259">
    <property type="term" value="P:DNA metabolic process"/>
    <property type="evidence" value="ECO:0007669"/>
    <property type="project" value="InterPro"/>
</dbReference>
<dbReference type="EMBL" id="OR521058">
    <property type="protein sequence ID" value="WNO25859.1"/>
    <property type="molecule type" value="Genomic_DNA"/>
</dbReference>
<name>A0AA96KHR4_9CAUD</name>
<feature type="compositionally biased region" description="Low complexity" evidence="1">
    <location>
        <begin position="8"/>
        <end position="20"/>
    </location>
</feature>
<keyword evidence="3" id="KW-1185">Reference proteome</keyword>
<evidence type="ECO:0000313" key="2">
    <source>
        <dbReference type="EMBL" id="WNO25859.1"/>
    </source>
</evidence>
<accession>A0AA96KHR4</accession>
<dbReference type="Proteomes" id="UP001304441">
    <property type="component" value="Segment"/>
</dbReference>
<dbReference type="GO" id="GO:0003677">
    <property type="term" value="F:DNA binding"/>
    <property type="evidence" value="ECO:0007669"/>
    <property type="project" value="InterPro"/>
</dbReference>
<feature type="region of interest" description="Disordered" evidence="1">
    <location>
        <begin position="1"/>
        <end position="24"/>
    </location>
</feature>
<dbReference type="InterPro" id="IPR004590">
    <property type="entry name" value="ssDNA_annealing_RecT"/>
</dbReference>
<evidence type="ECO:0000256" key="1">
    <source>
        <dbReference type="SAM" id="MobiDB-lite"/>
    </source>
</evidence>
<dbReference type="InterPro" id="IPR018330">
    <property type="entry name" value="RecT_fam"/>
</dbReference>
<gene>
    <name evidence="2" type="primary">37</name>
    <name evidence="2" type="ORF">SEA_ALTADENA_37</name>
</gene>